<evidence type="ECO:0000313" key="3">
    <source>
        <dbReference type="Proteomes" id="UP000184510"/>
    </source>
</evidence>
<feature type="domain" description="ACT" evidence="1">
    <location>
        <begin position="14"/>
        <end position="142"/>
    </location>
</feature>
<evidence type="ECO:0000259" key="1">
    <source>
        <dbReference type="Pfam" id="PF19571"/>
    </source>
</evidence>
<dbReference type="PANTHER" id="PTHR40099">
    <property type="entry name" value="ACETOLACTATE SYNTHASE, SMALL SUBUNIT"/>
    <property type="match status" value="1"/>
</dbReference>
<dbReference type="Proteomes" id="UP000184510">
    <property type="component" value="Unassembled WGS sequence"/>
</dbReference>
<evidence type="ECO:0000313" key="2">
    <source>
        <dbReference type="EMBL" id="SHJ69429.1"/>
    </source>
</evidence>
<proteinExistence type="predicted"/>
<dbReference type="OrthoDB" id="197857at2"/>
<dbReference type="RefSeq" id="WP_143183968.1">
    <property type="nucleotide sequence ID" value="NZ_FQYR01000004.1"/>
</dbReference>
<dbReference type="AlphaFoldDB" id="A0A1M6LDZ1"/>
<dbReference type="STRING" id="1123071.SAMN02745181_2371"/>
<reference evidence="2 3" key="1">
    <citation type="submission" date="2016-11" db="EMBL/GenBank/DDBJ databases">
        <authorList>
            <person name="Jaros S."/>
            <person name="Januszkiewicz K."/>
            <person name="Wedrychowicz H."/>
        </authorList>
    </citation>
    <scope>NUCLEOTIDE SEQUENCE [LARGE SCALE GENOMIC DNA]</scope>
    <source>
        <strain evidence="2 3">DSM 18772</strain>
    </source>
</reference>
<gene>
    <name evidence="2" type="ORF">SAMN02745181_2371</name>
</gene>
<organism evidence="2 3">
    <name type="scientific">Rubritalea squalenifaciens DSM 18772</name>
    <dbReference type="NCBI Taxonomy" id="1123071"/>
    <lineage>
        <taxon>Bacteria</taxon>
        <taxon>Pseudomonadati</taxon>
        <taxon>Verrucomicrobiota</taxon>
        <taxon>Verrucomicrobiia</taxon>
        <taxon>Verrucomicrobiales</taxon>
        <taxon>Rubritaleaceae</taxon>
        <taxon>Rubritalea</taxon>
    </lineage>
</organism>
<dbReference type="InParanoid" id="A0A1M6LDZ1"/>
<dbReference type="Gene3D" id="3.30.2130.10">
    <property type="entry name" value="VC0802-like"/>
    <property type="match status" value="1"/>
</dbReference>
<dbReference type="InterPro" id="IPR045739">
    <property type="entry name" value="ACT_dom_pair"/>
</dbReference>
<sequence>MVDEAIVKPEGEPVMQYTVMLQNRAGSLGSMVRMVRNAKIEIIGLSVQDSKDATMVRMVSTDPGALSCLFMERGISFTTSELVVVALKETGEGLGRCLDTLMAAETNVDFAYGLLVHPQRQSLLALHLEDHLFGREVLTRAGFKVFYQEDLSR</sequence>
<protein>
    <submittedName>
        <fullName evidence="2">Uncharacterized conserved protein, contains tandem ACT domains</fullName>
    </submittedName>
</protein>
<dbReference type="PANTHER" id="PTHR40099:SF1">
    <property type="entry name" value="ACETOLACTATE SYNTHASE, SMALL SUBUNIT"/>
    <property type="match status" value="1"/>
</dbReference>
<name>A0A1M6LDZ1_9BACT</name>
<dbReference type="EMBL" id="FQYR01000004">
    <property type="protein sequence ID" value="SHJ69429.1"/>
    <property type="molecule type" value="Genomic_DNA"/>
</dbReference>
<keyword evidence="3" id="KW-1185">Reference proteome</keyword>
<dbReference type="Pfam" id="PF19571">
    <property type="entry name" value="ACT_8"/>
    <property type="match status" value="1"/>
</dbReference>
<accession>A0A1M6LDZ1</accession>